<feature type="domain" description="ACT" evidence="9">
    <location>
        <begin position="6"/>
        <end position="80"/>
    </location>
</feature>
<dbReference type="PROSITE" id="PS51671">
    <property type="entry name" value="ACT"/>
    <property type="match status" value="1"/>
</dbReference>
<dbReference type="Pfam" id="PF22629">
    <property type="entry name" value="ACT_AHAS_ss"/>
    <property type="match status" value="1"/>
</dbReference>
<dbReference type="PANTHER" id="PTHR23517:SF13">
    <property type="entry name" value="MAJOR FACILITATOR SUPERFAMILY MFS_1"/>
    <property type="match status" value="1"/>
</dbReference>
<proteinExistence type="predicted"/>
<dbReference type="InterPro" id="IPR036259">
    <property type="entry name" value="MFS_trans_sf"/>
</dbReference>
<evidence type="ECO:0000256" key="4">
    <source>
        <dbReference type="ARBA" id="ARBA00022692"/>
    </source>
</evidence>
<dbReference type="GO" id="GO:0022857">
    <property type="term" value="F:transmembrane transporter activity"/>
    <property type="evidence" value="ECO:0007669"/>
    <property type="project" value="InterPro"/>
</dbReference>
<dbReference type="InterPro" id="IPR054480">
    <property type="entry name" value="AHAS_small-like_ACT"/>
</dbReference>
<dbReference type="InterPro" id="IPR045865">
    <property type="entry name" value="ACT-like_dom_sf"/>
</dbReference>
<feature type="domain" description="Major facilitator superfamily (MFS) profile" evidence="8">
    <location>
        <begin position="110"/>
        <end position="487"/>
    </location>
</feature>
<evidence type="ECO:0000259" key="9">
    <source>
        <dbReference type="PROSITE" id="PS51671"/>
    </source>
</evidence>
<evidence type="ECO:0000256" key="2">
    <source>
        <dbReference type="ARBA" id="ARBA00022448"/>
    </source>
</evidence>
<comment type="caution">
    <text evidence="10">The sequence shown here is derived from an EMBL/GenBank/DDBJ whole genome shotgun (WGS) entry which is preliminary data.</text>
</comment>
<dbReference type="PROSITE" id="PS00216">
    <property type="entry name" value="SUGAR_TRANSPORT_1"/>
    <property type="match status" value="1"/>
</dbReference>
<dbReference type="InterPro" id="IPR050171">
    <property type="entry name" value="MFS_Transporters"/>
</dbReference>
<keyword evidence="4 7" id="KW-0812">Transmembrane</keyword>
<comment type="subcellular location">
    <subcellularLocation>
        <location evidence="1">Cell membrane</location>
        <topology evidence="1">Multi-pass membrane protein</topology>
    </subcellularLocation>
</comment>
<dbReference type="GO" id="GO:0005886">
    <property type="term" value="C:plasma membrane"/>
    <property type="evidence" value="ECO:0007669"/>
    <property type="project" value="UniProtKB-SubCell"/>
</dbReference>
<evidence type="ECO:0000313" key="11">
    <source>
        <dbReference type="Proteomes" id="UP000233375"/>
    </source>
</evidence>
<dbReference type="Gene3D" id="3.30.70.260">
    <property type="match status" value="1"/>
</dbReference>
<evidence type="ECO:0000313" key="10">
    <source>
        <dbReference type="EMBL" id="PKG22712.1"/>
    </source>
</evidence>
<dbReference type="AlphaFoldDB" id="A0A2N0YZN0"/>
<evidence type="ECO:0000256" key="5">
    <source>
        <dbReference type="ARBA" id="ARBA00022989"/>
    </source>
</evidence>
<protein>
    <recommendedName>
        <fullName evidence="12">MFS transporter</fullName>
    </recommendedName>
</protein>
<evidence type="ECO:0000256" key="7">
    <source>
        <dbReference type="SAM" id="Phobius"/>
    </source>
</evidence>
<evidence type="ECO:0000256" key="1">
    <source>
        <dbReference type="ARBA" id="ARBA00004651"/>
    </source>
</evidence>
<evidence type="ECO:0000256" key="3">
    <source>
        <dbReference type="ARBA" id="ARBA00022475"/>
    </source>
</evidence>
<keyword evidence="5 7" id="KW-1133">Transmembrane helix</keyword>
<keyword evidence="11" id="KW-1185">Reference proteome</keyword>
<dbReference type="InterPro" id="IPR020846">
    <property type="entry name" value="MFS_dom"/>
</dbReference>
<evidence type="ECO:0008006" key="12">
    <source>
        <dbReference type="Google" id="ProtNLM"/>
    </source>
</evidence>
<feature type="transmembrane region" description="Helical" evidence="7">
    <location>
        <begin position="235"/>
        <end position="256"/>
    </location>
</feature>
<feature type="transmembrane region" description="Helical" evidence="7">
    <location>
        <begin position="344"/>
        <end position="365"/>
    </location>
</feature>
<evidence type="ECO:0000256" key="6">
    <source>
        <dbReference type="ARBA" id="ARBA00023136"/>
    </source>
</evidence>
<evidence type="ECO:0000259" key="8">
    <source>
        <dbReference type="PROSITE" id="PS50850"/>
    </source>
</evidence>
<feature type="transmembrane region" description="Helical" evidence="7">
    <location>
        <begin position="141"/>
        <end position="164"/>
    </location>
</feature>
<accession>A0A2N0YZN0</accession>
<dbReference type="Gene3D" id="1.20.1250.20">
    <property type="entry name" value="MFS general substrate transporter like domains"/>
    <property type="match status" value="1"/>
</dbReference>
<keyword evidence="2" id="KW-0813">Transport</keyword>
<dbReference type="InterPro" id="IPR005829">
    <property type="entry name" value="Sugar_transporter_CS"/>
</dbReference>
<feature type="transmembrane region" description="Helical" evidence="7">
    <location>
        <begin position="377"/>
        <end position="394"/>
    </location>
</feature>
<gene>
    <name evidence="10" type="ORF">CWS01_15860</name>
</gene>
<dbReference type="EMBL" id="PISE01000036">
    <property type="protein sequence ID" value="PKG22712.1"/>
    <property type="molecule type" value="Genomic_DNA"/>
</dbReference>
<feature type="transmembrane region" description="Helical" evidence="7">
    <location>
        <begin position="463"/>
        <end position="486"/>
    </location>
</feature>
<dbReference type="Pfam" id="PF07690">
    <property type="entry name" value="MFS_1"/>
    <property type="match status" value="1"/>
</dbReference>
<feature type="transmembrane region" description="Helical" evidence="7">
    <location>
        <begin position="400"/>
        <end position="423"/>
    </location>
</feature>
<dbReference type="InterPro" id="IPR002912">
    <property type="entry name" value="ACT_dom"/>
</dbReference>
<feature type="transmembrane region" description="Helical" evidence="7">
    <location>
        <begin position="111"/>
        <end position="135"/>
    </location>
</feature>
<feature type="transmembrane region" description="Helical" evidence="7">
    <location>
        <begin position="307"/>
        <end position="332"/>
    </location>
</feature>
<dbReference type="SUPFAM" id="SSF103473">
    <property type="entry name" value="MFS general substrate transporter"/>
    <property type="match status" value="1"/>
</dbReference>
<dbReference type="InterPro" id="IPR011701">
    <property type="entry name" value="MFS"/>
</dbReference>
<dbReference type="SUPFAM" id="SSF55021">
    <property type="entry name" value="ACT-like"/>
    <property type="match status" value="1"/>
</dbReference>
<keyword evidence="6 7" id="KW-0472">Membrane</keyword>
<feature type="transmembrane region" description="Helical" evidence="7">
    <location>
        <begin position="176"/>
        <end position="199"/>
    </location>
</feature>
<sequence>MMPVYRISMLVTDQPGVLARVSNLFGAYGVNIERITTKKYKKEETTRIRIASCAEHIQVQNLVVGLQGLVDVIEVETATVQQSPLQQKLHEKANAIQELNARKTLSKKVSFWLVACSLFLTLFGTNIPASLYTLYRQEWGLSSGMITLVFAFYAFTVIPAIIVAGQLSDQIGRKKVLIPGIFFAIIGTFCFTIANGVGMLLIGRLFQGLSVGILNGVAVSALMELDEKRNTKRTALICALAVTLGNAIGPILSGLLGDFAPFPLRLSFYIHLLFIVPSFIGLFFLNENVRPGLQPVQLKKPFVPKEIIKPFILASCTSFVAWSIISMFMSIIPANLSSFTKVNSLTISGIVVALGLVAAAVNQILLKQLSLKKMISIGYSLLALGLILLVITLSTKSLTLLLISAILIGGGNGPAYAASLALVNEVAPNRIKGNIVSTFFVITYLGVSIPVICLGFLSQTIGVAAAVNSYVLIMGIIMIIMIVYGVKQQKNIFQK</sequence>
<feature type="transmembrane region" description="Helical" evidence="7">
    <location>
        <begin position="435"/>
        <end position="457"/>
    </location>
</feature>
<dbReference type="PROSITE" id="PS50850">
    <property type="entry name" value="MFS"/>
    <property type="match status" value="1"/>
</dbReference>
<feature type="transmembrane region" description="Helical" evidence="7">
    <location>
        <begin position="268"/>
        <end position="286"/>
    </location>
</feature>
<dbReference type="Proteomes" id="UP000233375">
    <property type="component" value="Unassembled WGS sequence"/>
</dbReference>
<dbReference type="PANTHER" id="PTHR23517">
    <property type="entry name" value="RESISTANCE PROTEIN MDTM, PUTATIVE-RELATED-RELATED"/>
    <property type="match status" value="1"/>
</dbReference>
<feature type="transmembrane region" description="Helical" evidence="7">
    <location>
        <begin position="205"/>
        <end position="223"/>
    </location>
</feature>
<name>A0A2N0YZN0_9BACI</name>
<organism evidence="10 11">
    <name type="scientific">Niallia nealsonii</name>
    <dbReference type="NCBI Taxonomy" id="115979"/>
    <lineage>
        <taxon>Bacteria</taxon>
        <taxon>Bacillati</taxon>
        <taxon>Bacillota</taxon>
        <taxon>Bacilli</taxon>
        <taxon>Bacillales</taxon>
        <taxon>Bacillaceae</taxon>
        <taxon>Niallia</taxon>
    </lineage>
</organism>
<dbReference type="RefSeq" id="WP_101178156.1">
    <property type="nucleotide sequence ID" value="NZ_PISE01000036.1"/>
</dbReference>
<keyword evidence="3" id="KW-1003">Cell membrane</keyword>
<reference evidence="10 11" key="1">
    <citation type="journal article" date="2003" name="Int. J. Syst. Evol. Microbiol.">
        <title>Bacillus nealsonii sp. nov., isolated from a spacecraft-assembly facility, whose spores are gamma-radiation resistant.</title>
        <authorList>
            <person name="Venkateswaran K."/>
            <person name="Kempf M."/>
            <person name="Chen F."/>
            <person name="Satomi M."/>
            <person name="Nicholson W."/>
            <person name="Kern R."/>
        </authorList>
    </citation>
    <scope>NUCLEOTIDE SEQUENCE [LARGE SCALE GENOMIC DNA]</scope>
    <source>
        <strain evidence="10 11">FO-92</strain>
    </source>
</reference>
<dbReference type="OrthoDB" id="9793283at2"/>